<organism evidence="2 3">
    <name type="scientific">Arthrobacter crystallopoietes BAB-32</name>
    <dbReference type="NCBI Taxonomy" id="1246476"/>
    <lineage>
        <taxon>Bacteria</taxon>
        <taxon>Bacillati</taxon>
        <taxon>Actinomycetota</taxon>
        <taxon>Actinomycetes</taxon>
        <taxon>Micrococcales</taxon>
        <taxon>Micrococcaceae</taxon>
        <taxon>Crystallibacter</taxon>
    </lineage>
</organism>
<reference evidence="2 3" key="1">
    <citation type="journal article" date="2013" name="Genome Announc.">
        <title>Draft Genome Sequence of Arthrobacter crystallopoietes Strain BAB-32, Revealing Genes for Bioremediation.</title>
        <authorList>
            <person name="Joshi M.N."/>
            <person name="Pandit A.S."/>
            <person name="Sharma A."/>
            <person name="Pandya R.V."/>
            <person name="Desai S.M."/>
            <person name="Saxena A.K."/>
            <person name="Bagatharia S.B."/>
        </authorList>
    </citation>
    <scope>NUCLEOTIDE SEQUENCE [LARGE SCALE GENOMIC DNA]</scope>
    <source>
        <strain evidence="2 3">BAB-32</strain>
    </source>
</reference>
<dbReference type="InterPro" id="IPR036163">
    <property type="entry name" value="HMA_dom_sf"/>
</dbReference>
<dbReference type="Proteomes" id="UP000010729">
    <property type="component" value="Unassembled WGS sequence"/>
</dbReference>
<name>N1UTF1_9MICC</name>
<evidence type="ECO:0000259" key="1">
    <source>
        <dbReference type="PROSITE" id="PS50846"/>
    </source>
</evidence>
<dbReference type="OrthoDB" id="9813965at2"/>
<dbReference type="PROSITE" id="PS51257">
    <property type="entry name" value="PROKAR_LIPOPROTEIN"/>
    <property type="match status" value="1"/>
</dbReference>
<accession>N1UTF1</accession>
<dbReference type="AlphaFoldDB" id="N1UTF1"/>
<dbReference type="PROSITE" id="PS50846">
    <property type="entry name" value="HMA_2"/>
    <property type="match status" value="1"/>
</dbReference>
<evidence type="ECO:0000313" key="2">
    <source>
        <dbReference type="EMBL" id="EMY32320.1"/>
    </source>
</evidence>
<dbReference type="SUPFAM" id="SSF55008">
    <property type="entry name" value="HMA, heavy metal-associated domain"/>
    <property type="match status" value="1"/>
</dbReference>
<keyword evidence="3" id="KW-1185">Reference proteome</keyword>
<evidence type="ECO:0000313" key="3">
    <source>
        <dbReference type="Proteomes" id="UP000010729"/>
    </source>
</evidence>
<gene>
    <name evidence="2" type="ORF">D477_020773</name>
</gene>
<dbReference type="GO" id="GO:0046872">
    <property type="term" value="F:metal ion binding"/>
    <property type="evidence" value="ECO:0007669"/>
    <property type="project" value="InterPro"/>
</dbReference>
<dbReference type="Gene3D" id="3.30.70.100">
    <property type="match status" value="1"/>
</dbReference>
<feature type="domain" description="HMA" evidence="1">
    <location>
        <begin position="13"/>
        <end position="78"/>
    </location>
</feature>
<dbReference type="CDD" id="cd00371">
    <property type="entry name" value="HMA"/>
    <property type="match status" value="1"/>
</dbReference>
<proteinExistence type="predicted"/>
<dbReference type="Pfam" id="PF00403">
    <property type="entry name" value="HMA"/>
    <property type="match status" value="1"/>
</dbReference>
<dbReference type="RefSeq" id="WP_005274770.1">
    <property type="nucleotide sequence ID" value="NZ_ANPE02000291.1"/>
</dbReference>
<dbReference type="InterPro" id="IPR006121">
    <property type="entry name" value="HMA_dom"/>
</dbReference>
<dbReference type="EMBL" id="ANPE02000291">
    <property type="protein sequence ID" value="EMY32320.1"/>
    <property type="molecule type" value="Genomic_DNA"/>
</dbReference>
<sequence>MNTRSANTAEQLIHTTYTVAGMSCAHCHTAVAGEIGKLPGVSTVVVHPADGTVTVASSAPLRRDAVAAAVDEAGYLLA</sequence>
<comment type="caution">
    <text evidence="2">The sequence shown here is derived from an EMBL/GenBank/DDBJ whole genome shotgun (WGS) entry which is preliminary data.</text>
</comment>
<protein>
    <submittedName>
        <fullName evidence="2">Cation-transporting ATPase pacS</fullName>
    </submittedName>
</protein>